<evidence type="ECO:0000256" key="8">
    <source>
        <dbReference type="SAM" id="Phobius"/>
    </source>
</evidence>
<dbReference type="CDD" id="cd06550">
    <property type="entry name" value="TM_ABC_iron-siderophores_like"/>
    <property type="match status" value="1"/>
</dbReference>
<keyword evidence="5 8" id="KW-0812">Transmembrane</keyword>
<feature type="transmembrane region" description="Helical" evidence="8">
    <location>
        <begin position="249"/>
        <end position="270"/>
    </location>
</feature>
<dbReference type="InterPro" id="IPR037294">
    <property type="entry name" value="ABC_BtuC-like"/>
</dbReference>
<evidence type="ECO:0000256" key="3">
    <source>
        <dbReference type="ARBA" id="ARBA00022448"/>
    </source>
</evidence>
<dbReference type="SUPFAM" id="SSF81345">
    <property type="entry name" value="ABC transporter involved in vitamin B12 uptake, BtuC"/>
    <property type="match status" value="1"/>
</dbReference>
<dbReference type="PANTHER" id="PTHR30472:SF67">
    <property type="entry name" value="PERMEASE OF ABC TRANSPORTER-RELATED"/>
    <property type="match status" value="1"/>
</dbReference>
<feature type="transmembrane region" description="Helical" evidence="8">
    <location>
        <begin position="335"/>
        <end position="355"/>
    </location>
</feature>
<evidence type="ECO:0000256" key="4">
    <source>
        <dbReference type="ARBA" id="ARBA00022475"/>
    </source>
</evidence>
<dbReference type="Pfam" id="PF01032">
    <property type="entry name" value="FecCD"/>
    <property type="match status" value="1"/>
</dbReference>
<dbReference type="Gene3D" id="1.10.3470.10">
    <property type="entry name" value="ABC transporter involved in vitamin B12 uptake, BtuC"/>
    <property type="match status" value="1"/>
</dbReference>
<feature type="transmembrane region" description="Helical" evidence="8">
    <location>
        <begin position="20"/>
        <end position="43"/>
    </location>
</feature>
<evidence type="ECO:0000256" key="6">
    <source>
        <dbReference type="ARBA" id="ARBA00022989"/>
    </source>
</evidence>
<keyword evidence="6 8" id="KW-1133">Transmembrane helix</keyword>
<feature type="transmembrane region" description="Helical" evidence="8">
    <location>
        <begin position="298"/>
        <end position="323"/>
    </location>
</feature>
<dbReference type="GO" id="GO:0022857">
    <property type="term" value="F:transmembrane transporter activity"/>
    <property type="evidence" value="ECO:0007669"/>
    <property type="project" value="InterPro"/>
</dbReference>
<evidence type="ECO:0000256" key="7">
    <source>
        <dbReference type="ARBA" id="ARBA00023136"/>
    </source>
</evidence>
<keyword evidence="7 8" id="KW-0472">Membrane</keyword>
<dbReference type="PANTHER" id="PTHR30472">
    <property type="entry name" value="FERRIC ENTEROBACTIN TRANSPORT SYSTEM PERMEASE PROTEIN"/>
    <property type="match status" value="1"/>
</dbReference>
<reference evidence="9" key="1">
    <citation type="submission" date="2020-04" db="EMBL/GenBank/DDBJ databases">
        <title>Description of Shewanella salipaludis sp. nov., isolated from a salt marsh.</title>
        <authorList>
            <person name="Park S."/>
            <person name="Yoon J.-H."/>
        </authorList>
    </citation>
    <scope>NUCLEOTIDE SEQUENCE</scope>
    <source>
        <strain evidence="9">SHSM-M6</strain>
    </source>
</reference>
<protein>
    <submittedName>
        <fullName evidence="9">Iron ABC transporter permease</fullName>
    </submittedName>
</protein>
<evidence type="ECO:0000313" key="9">
    <source>
        <dbReference type="EMBL" id="NMH64925.1"/>
    </source>
</evidence>
<keyword evidence="10" id="KW-1185">Reference proteome</keyword>
<dbReference type="AlphaFoldDB" id="A0A972JJB3"/>
<dbReference type="RefSeq" id="WP_169563589.1">
    <property type="nucleotide sequence ID" value="NZ_JAAXYH010000003.1"/>
</dbReference>
<evidence type="ECO:0000256" key="2">
    <source>
        <dbReference type="ARBA" id="ARBA00007935"/>
    </source>
</evidence>
<feature type="transmembrane region" description="Helical" evidence="8">
    <location>
        <begin position="172"/>
        <end position="195"/>
    </location>
</feature>
<feature type="transmembrane region" description="Helical" evidence="8">
    <location>
        <begin position="132"/>
        <end position="152"/>
    </location>
</feature>
<comment type="similarity">
    <text evidence="2">Belongs to the binding-protein-dependent transport system permease family. FecCD subfamily.</text>
</comment>
<feature type="transmembrane region" description="Helical" evidence="8">
    <location>
        <begin position="207"/>
        <end position="229"/>
    </location>
</feature>
<feature type="transmembrane region" description="Helical" evidence="8">
    <location>
        <begin position="364"/>
        <end position="382"/>
    </location>
</feature>
<keyword evidence="3" id="KW-0813">Transport</keyword>
<sequence length="389" mass="40410">MQSTEKFEDRALKGGLKASLGLLLTPLSLQGWLLLALALLALLTPLLATSFGAANISMLDVVRVLGHKLFDIGQPSAITERIVLELRLPRTVLAFVAGAGLSIAGAVLQLVTRNPLADPYLFGISSGASFGAVVMLTLFTGTGLLAGSGLAVDSGLAASGSGLSAGSGLSLLMWLLLPLGAFCGASLSVLLVLLLSGLGISSQVERMLLSGVATSFMFGALTSLLLYFASPQATASVLFWSLGSFAKASWALLSLPLLVVSLSLLVILALKRQILALQAGDETAHTLGVNVPKLRLGILLLCSLITAILVASCGGIGFVGLMIPHIVRLLFPGRQPILLTALVGGLFMVWIDVLARCLLGNQELPVGIITAAIGSVFFLFVLRRRGRYG</sequence>
<dbReference type="EMBL" id="JAAXYH010000003">
    <property type="protein sequence ID" value="NMH64925.1"/>
    <property type="molecule type" value="Genomic_DNA"/>
</dbReference>
<accession>A0A972JJB3</accession>
<comment type="caution">
    <text evidence="9">The sequence shown here is derived from an EMBL/GenBank/DDBJ whole genome shotgun (WGS) entry which is preliminary data.</text>
</comment>
<dbReference type="GO" id="GO:0005886">
    <property type="term" value="C:plasma membrane"/>
    <property type="evidence" value="ECO:0007669"/>
    <property type="project" value="UniProtKB-SubCell"/>
</dbReference>
<dbReference type="GO" id="GO:0033214">
    <property type="term" value="P:siderophore-iron import into cell"/>
    <property type="evidence" value="ECO:0007669"/>
    <property type="project" value="TreeGrafter"/>
</dbReference>
<keyword evidence="4" id="KW-1003">Cell membrane</keyword>
<proteinExistence type="inferred from homology"/>
<comment type="subcellular location">
    <subcellularLocation>
        <location evidence="1">Cell membrane</location>
        <topology evidence="1">Multi-pass membrane protein</topology>
    </subcellularLocation>
</comment>
<dbReference type="Proteomes" id="UP000737113">
    <property type="component" value="Unassembled WGS sequence"/>
</dbReference>
<organism evidence="9 10">
    <name type="scientific">Shewanella salipaludis</name>
    <dbReference type="NCBI Taxonomy" id="2723052"/>
    <lineage>
        <taxon>Bacteria</taxon>
        <taxon>Pseudomonadati</taxon>
        <taxon>Pseudomonadota</taxon>
        <taxon>Gammaproteobacteria</taxon>
        <taxon>Alteromonadales</taxon>
        <taxon>Shewanellaceae</taxon>
        <taxon>Shewanella</taxon>
    </lineage>
</organism>
<name>A0A972JJB3_9GAMM</name>
<evidence type="ECO:0000313" key="10">
    <source>
        <dbReference type="Proteomes" id="UP000737113"/>
    </source>
</evidence>
<gene>
    <name evidence="9" type="ORF">HC757_07035</name>
</gene>
<feature type="transmembrane region" description="Helical" evidence="8">
    <location>
        <begin position="92"/>
        <end position="111"/>
    </location>
</feature>
<evidence type="ECO:0000256" key="1">
    <source>
        <dbReference type="ARBA" id="ARBA00004651"/>
    </source>
</evidence>
<evidence type="ECO:0000256" key="5">
    <source>
        <dbReference type="ARBA" id="ARBA00022692"/>
    </source>
</evidence>
<dbReference type="InterPro" id="IPR000522">
    <property type="entry name" value="ABC_transptr_permease_BtuC"/>
</dbReference>